<evidence type="ECO:0000313" key="1">
    <source>
        <dbReference type="EMBL" id="KAG5839057.1"/>
    </source>
</evidence>
<name>A0A9D3LY25_ANGAN</name>
<dbReference type="Proteomes" id="UP001044222">
    <property type="component" value="Chromosome 11"/>
</dbReference>
<proteinExistence type="predicted"/>
<dbReference type="AlphaFoldDB" id="A0A9D3LY25"/>
<dbReference type="EMBL" id="JAFIRN010000011">
    <property type="protein sequence ID" value="KAG5839057.1"/>
    <property type="molecule type" value="Genomic_DNA"/>
</dbReference>
<protein>
    <submittedName>
        <fullName evidence="1">Uncharacterized protein</fullName>
    </submittedName>
</protein>
<sequence>MKYIFCQPGAVCIQFPAQSETPHCLHPPLCSMRGHGRGAWGSVIADMFGAPSERHALGNHLRRHRNGPAGRSLMQRRFVKERGRRRRASCACDGHTLLKARPLCRVTAEFAGLASAELRAFFTALDQ</sequence>
<comment type="caution">
    <text evidence="1">The sequence shown here is derived from an EMBL/GenBank/DDBJ whole genome shotgun (WGS) entry which is preliminary data.</text>
</comment>
<evidence type="ECO:0000313" key="2">
    <source>
        <dbReference type="Proteomes" id="UP001044222"/>
    </source>
</evidence>
<keyword evidence="2" id="KW-1185">Reference proteome</keyword>
<reference evidence="1" key="1">
    <citation type="submission" date="2021-01" db="EMBL/GenBank/DDBJ databases">
        <title>A chromosome-scale assembly of European eel, Anguilla anguilla.</title>
        <authorList>
            <person name="Henkel C."/>
            <person name="Jong-Raadsen S.A."/>
            <person name="Dufour S."/>
            <person name="Weltzien F.-A."/>
            <person name="Palstra A.P."/>
            <person name="Pelster B."/>
            <person name="Spaink H.P."/>
            <person name="Van Den Thillart G.E."/>
            <person name="Jansen H."/>
            <person name="Zahm M."/>
            <person name="Klopp C."/>
            <person name="Cedric C."/>
            <person name="Louis A."/>
            <person name="Berthelot C."/>
            <person name="Parey E."/>
            <person name="Roest Crollius H."/>
            <person name="Montfort J."/>
            <person name="Robinson-Rechavi M."/>
            <person name="Bucao C."/>
            <person name="Bouchez O."/>
            <person name="Gislard M."/>
            <person name="Lluch J."/>
            <person name="Milhes M."/>
            <person name="Lampietro C."/>
            <person name="Lopez Roques C."/>
            <person name="Donnadieu C."/>
            <person name="Braasch I."/>
            <person name="Desvignes T."/>
            <person name="Postlethwait J."/>
            <person name="Bobe J."/>
            <person name="Guiguen Y."/>
            <person name="Dirks R."/>
        </authorList>
    </citation>
    <scope>NUCLEOTIDE SEQUENCE</scope>
    <source>
        <strain evidence="1">Tag_6206</strain>
        <tissue evidence="1">Liver</tissue>
    </source>
</reference>
<gene>
    <name evidence="1" type="ORF">ANANG_G00200890</name>
</gene>
<organism evidence="1 2">
    <name type="scientific">Anguilla anguilla</name>
    <name type="common">European freshwater eel</name>
    <name type="synonym">Muraena anguilla</name>
    <dbReference type="NCBI Taxonomy" id="7936"/>
    <lineage>
        <taxon>Eukaryota</taxon>
        <taxon>Metazoa</taxon>
        <taxon>Chordata</taxon>
        <taxon>Craniata</taxon>
        <taxon>Vertebrata</taxon>
        <taxon>Euteleostomi</taxon>
        <taxon>Actinopterygii</taxon>
        <taxon>Neopterygii</taxon>
        <taxon>Teleostei</taxon>
        <taxon>Anguilliformes</taxon>
        <taxon>Anguillidae</taxon>
        <taxon>Anguilla</taxon>
    </lineage>
</organism>
<accession>A0A9D3LY25</accession>